<evidence type="ECO:0000313" key="3">
    <source>
        <dbReference type="Proteomes" id="UP001144280"/>
    </source>
</evidence>
<proteinExistence type="predicted"/>
<dbReference type="InterPro" id="IPR011033">
    <property type="entry name" value="PRC_barrel-like_sf"/>
</dbReference>
<dbReference type="Pfam" id="PF05239">
    <property type="entry name" value="PRC"/>
    <property type="match status" value="1"/>
</dbReference>
<dbReference type="InterPro" id="IPR027275">
    <property type="entry name" value="PRC-brl_dom"/>
</dbReference>
<gene>
    <name evidence="2" type="ORF">Pa4123_30450</name>
</gene>
<organism evidence="2 3">
    <name type="scientific">Phytohabitans aurantiacus</name>
    <dbReference type="NCBI Taxonomy" id="3016789"/>
    <lineage>
        <taxon>Bacteria</taxon>
        <taxon>Bacillati</taxon>
        <taxon>Actinomycetota</taxon>
        <taxon>Actinomycetes</taxon>
        <taxon>Micromonosporales</taxon>
        <taxon>Micromonosporaceae</taxon>
    </lineage>
</organism>
<name>A0ABQ5QWQ0_9ACTN</name>
<comment type="caution">
    <text evidence="2">The sequence shown here is derived from an EMBL/GenBank/DDBJ whole genome shotgun (WGS) entry which is preliminary data.</text>
</comment>
<dbReference type="EMBL" id="BSDI01000012">
    <property type="protein sequence ID" value="GLH97770.1"/>
    <property type="molecule type" value="Genomic_DNA"/>
</dbReference>
<accession>A0ABQ5QWQ0</accession>
<feature type="domain" description="PRC-barrel" evidence="1">
    <location>
        <begin position="2"/>
        <end position="25"/>
    </location>
</feature>
<reference evidence="2" key="1">
    <citation type="submission" date="2022-12" db="EMBL/GenBank/DDBJ databases">
        <title>New Phytohabitans aurantiacus sp. RD004123 nov., an actinomycete isolated from soil.</title>
        <authorList>
            <person name="Triningsih D.W."/>
            <person name="Harunari E."/>
            <person name="Igarashi Y."/>
        </authorList>
    </citation>
    <scope>NUCLEOTIDE SEQUENCE</scope>
    <source>
        <strain evidence="2">RD004123</strain>
    </source>
</reference>
<keyword evidence="3" id="KW-1185">Reference proteome</keyword>
<dbReference type="Proteomes" id="UP001144280">
    <property type="component" value="Unassembled WGS sequence"/>
</dbReference>
<dbReference type="Gene3D" id="2.30.30.240">
    <property type="entry name" value="PRC-barrel domain"/>
    <property type="match status" value="1"/>
</dbReference>
<dbReference type="SUPFAM" id="SSF50346">
    <property type="entry name" value="PRC-barrel domain"/>
    <property type="match status" value="1"/>
</dbReference>
<evidence type="ECO:0000259" key="1">
    <source>
        <dbReference type="Pfam" id="PF05239"/>
    </source>
</evidence>
<sequence length="115" mass="12797">MSELIGAPVYGPDGERIGVVEDVRLAQDGPPQGHLHTRIRVAGLIVAPRRHVRLWGYERRPDIGPWLIRAIVRRLSHGAHGVRWADVRWDPVAGVVHCRLPKRALSAAYDLPATP</sequence>
<dbReference type="RefSeq" id="WP_281895958.1">
    <property type="nucleotide sequence ID" value="NZ_BSDI01000012.1"/>
</dbReference>
<evidence type="ECO:0000313" key="2">
    <source>
        <dbReference type="EMBL" id="GLH97770.1"/>
    </source>
</evidence>
<protein>
    <recommendedName>
        <fullName evidence="1">PRC-barrel domain-containing protein</fullName>
    </recommendedName>
</protein>